<dbReference type="OrthoDB" id="3051145at2759"/>
<protein>
    <submittedName>
        <fullName evidence="2">Uncharacterized protein</fullName>
    </submittedName>
</protein>
<accession>A0A9P7G220</accession>
<proteinExistence type="predicted"/>
<dbReference type="Proteomes" id="UP000775547">
    <property type="component" value="Unassembled WGS sequence"/>
</dbReference>
<reference evidence="2" key="1">
    <citation type="submission" date="2020-07" db="EMBL/GenBank/DDBJ databases">
        <authorList>
            <person name="Nieuwenhuis M."/>
            <person name="Van De Peppel L.J.J."/>
        </authorList>
    </citation>
    <scope>NUCLEOTIDE SEQUENCE</scope>
    <source>
        <strain evidence="2">AP01</strain>
        <tissue evidence="2">Mycelium</tissue>
    </source>
</reference>
<keyword evidence="3" id="KW-1185">Reference proteome</keyword>
<gene>
    <name evidence="2" type="ORF">DXG03_004817</name>
</gene>
<reference evidence="2" key="2">
    <citation type="submission" date="2021-10" db="EMBL/GenBank/DDBJ databases">
        <title>Phylogenomics reveals ancestral predisposition of the termite-cultivated fungus Termitomyces towards a domesticated lifestyle.</title>
        <authorList>
            <person name="Auxier B."/>
            <person name="Grum-Grzhimaylo A."/>
            <person name="Cardenas M.E."/>
            <person name="Lodge J.D."/>
            <person name="Laessoe T."/>
            <person name="Pedersen O."/>
            <person name="Smith M.E."/>
            <person name="Kuyper T.W."/>
            <person name="Franco-Molano E.A."/>
            <person name="Baroni T.J."/>
            <person name="Aanen D.K."/>
        </authorList>
    </citation>
    <scope>NUCLEOTIDE SEQUENCE</scope>
    <source>
        <strain evidence="2">AP01</strain>
        <tissue evidence="2">Mycelium</tissue>
    </source>
</reference>
<dbReference type="EMBL" id="JABCKV010000295">
    <property type="protein sequence ID" value="KAG5641526.1"/>
    <property type="molecule type" value="Genomic_DNA"/>
</dbReference>
<comment type="caution">
    <text evidence="2">The sequence shown here is derived from an EMBL/GenBank/DDBJ whole genome shotgun (WGS) entry which is preliminary data.</text>
</comment>
<evidence type="ECO:0000256" key="1">
    <source>
        <dbReference type="SAM" id="MobiDB-lite"/>
    </source>
</evidence>
<feature type="region of interest" description="Disordered" evidence="1">
    <location>
        <begin position="1"/>
        <end position="21"/>
    </location>
</feature>
<dbReference type="AlphaFoldDB" id="A0A9P7G220"/>
<feature type="compositionally biased region" description="Basic and acidic residues" evidence="1">
    <location>
        <begin position="1"/>
        <end position="16"/>
    </location>
</feature>
<name>A0A9P7G220_9AGAR</name>
<organism evidence="2 3">
    <name type="scientific">Asterophora parasitica</name>
    <dbReference type="NCBI Taxonomy" id="117018"/>
    <lineage>
        <taxon>Eukaryota</taxon>
        <taxon>Fungi</taxon>
        <taxon>Dikarya</taxon>
        <taxon>Basidiomycota</taxon>
        <taxon>Agaricomycotina</taxon>
        <taxon>Agaricomycetes</taxon>
        <taxon>Agaricomycetidae</taxon>
        <taxon>Agaricales</taxon>
        <taxon>Tricholomatineae</taxon>
        <taxon>Lyophyllaceae</taxon>
        <taxon>Asterophora</taxon>
    </lineage>
</organism>
<sequence>MLNAREPPREPGDSEHSLGTPLRVQFQTTSDVSHRFYALSETVWLVLLTTLQKRVLIGLPPDHWQSLEQLSTQGLVDLVKRAVLGPKSWLASDSSTTPIAPAQQIVLNRDRISPGPIGKSNDTKQILLQGGNFVLFHYDYRVKCLECRDLRANRRLWVYEGLVDRWSKAYVRNFAAEVADEGKTVNILIGIVKFDDSGYSLVHK</sequence>
<evidence type="ECO:0000313" key="2">
    <source>
        <dbReference type="EMBL" id="KAG5641526.1"/>
    </source>
</evidence>
<evidence type="ECO:0000313" key="3">
    <source>
        <dbReference type="Proteomes" id="UP000775547"/>
    </source>
</evidence>